<reference evidence="2" key="1">
    <citation type="submission" date="2024-06" db="EMBL/GenBank/DDBJ databases">
        <title>Streptomyces sp. strain HUAS MG91 genome sequences.</title>
        <authorList>
            <person name="Mo P."/>
        </authorList>
    </citation>
    <scope>NUCLEOTIDE SEQUENCE</scope>
    <source>
        <strain evidence="2">HUAS MG91</strain>
    </source>
</reference>
<organism evidence="2">
    <name type="scientific">Streptomyces tabacisoli</name>
    <dbReference type="NCBI Taxonomy" id="3156398"/>
    <lineage>
        <taxon>Bacteria</taxon>
        <taxon>Bacillati</taxon>
        <taxon>Actinomycetota</taxon>
        <taxon>Actinomycetes</taxon>
        <taxon>Kitasatosporales</taxon>
        <taxon>Streptomycetaceae</taxon>
        <taxon>Streptomyces</taxon>
    </lineage>
</organism>
<name>A0AAU8ILW7_9ACTN</name>
<dbReference type="InterPro" id="IPR000192">
    <property type="entry name" value="Aminotrans_V_dom"/>
</dbReference>
<keyword evidence="2" id="KW-0032">Aminotransferase</keyword>
<dbReference type="AlphaFoldDB" id="A0AAU8ILW7"/>
<dbReference type="EMBL" id="CP159534">
    <property type="protein sequence ID" value="XCJ69180.1"/>
    <property type="molecule type" value="Genomic_DNA"/>
</dbReference>
<dbReference type="InterPro" id="IPR015422">
    <property type="entry name" value="PyrdxlP-dep_Trfase_small"/>
</dbReference>
<dbReference type="RefSeq" id="WP_353940865.1">
    <property type="nucleotide sequence ID" value="NZ_CP159534.1"/>
</dbReference>
<dbReference type="Pfam" id="PF00266">
    <property type="entry name" value="Aminotran_5"/>
    <property type="match status" value="1"/>
</dbReference>
<dbReference type="GO" id="GO:0008483">
    <property type="term" value="F:transaminase activity"/>
    <property type="evidence" value="ECO:0007669"/>
    <property type="project" value="UniProtKB-KW"/>
</dbReference>
<keyword evidence="2" id="KW-0808">Transferase</keyword>
<protein>
    <submittedName>
        <fullName evidence="2">Aminotransferase class V-fold PLP-dependent enzyme</fullName>
    </submittedName>
</protein>
<proteinExistence type="predicted"/>
<dbReference type="Gene3D" id="3.90.1150.10">
    <property type="entry name" value="Aspartate Aminotransferase, domain 1"/>
    <property type="match status" value="1"/>
</dbReference>
<feature type="domain" description="Aminotransferase class V" evidence="1">
    <location>
        <begin position="28"/>
        <end position="443"/>
    </location>
</feature>
<dbReference type="Gene3D" id="3.40.640.10">
    <property type="entry name" value="Type I PLP-dependent aspartate aminotransferase-like (Major domain)"/>
    <property type="match status" value="1"/>
</dbReference>
<dbReference type="PANTHER" id="PTHR14237">
    <property type="entry name" value="MOLYBDOPTERIN COFACTOR SULFURASE MOSC"/>
    <property type="match status" value="1"/>
</dbReference>
<accession>A0AAU8ILW7</accession>
<evidence type="ECO:0000259" key="1">
    <source>
        <dbReference type="Pfam" id="PF00266"/>
    </source>
</evidence>
<dbReference type="KEGG" id="stac:ABII15_03995"/>
<dbReference type="InterPro" id="IPR015421">
    <property type="entry name" value="PyrdxlP-dep_Trfase_major"/>
</dbReference>
<dbReference type="InterPro" id="IPR015424">
    <property type="entry name" value="PyrdxlP-dep_Trfase"/>
</dbReference>
<gene>
    <name evidence="2" type="ORF">ABII15_03995</name>
</gene>
<dbReference type="PANTHER" id="PTHR14237:SF19">
    <property type="entry name" value="MITOCHONDRIAL AMIDOXIME REDUCING COMPONENT 1"/>
    <property type="match status" value="1"/>
</dbReference>
<evidence type="ECO:0000313" key="2">
    <source>
        <dbReference type="EMBL" id="XCJ69180.1"/>
    </source>
</evidence>
<dbReference type="SUPFAM" id="SSF53383">
    <property type="entry name" value="PLP-dependent transferases"/>
    <property type="match status" value="1"/>
</dbReference>
<sequence>MGNDGRGEAYFGRLRADDFGYLDETRQIYLDHTGAAPVPRRLVDAHAARLRGAAFGNPHTESPASAASTELIEAARERVLRFLDADPEQYTVVFTANASQAVKLVGEAYPFRGRTGPALLLTQDNHNSVNGVREFARAAGARVRLVPFAGDELRADGAAVSDALATRRRGLFCFPAQSNFSGVRHPLEWVERAREAGWHTLLDAAAYLPTGTLSLRRTPADFTVASWYKVFGYPSGVGSLVARRAALAELRRPWFAGGTIQVVSAQARWHRMAQAPAAFEDGTPDFHAVPQIVPGLDWYDAIGADRVAGHVAALTARLLDALAGLRHPDGGPLVRVYGPRGTEARGGTVALNVLDRHGAVVDERIVARECSAAGISVRTGCFCNPGAGEEAFAIAPRLLRRTGSGRGRAETIDGYIERLGLPSGGAVRVSPGIANVPADIDRFVDFLRATFAAATPVRGALAPRLSC</sequence>